<comment type="caution">
    <text evidence="1">The sequence shown here is derived from an EMBL/GenBank/DDBJ whole genome shotgun (WGS) entry which is preliminary data.</text>
</comment>
<keyword evidence="2" id="KW-1185">Reference proteome</keyword>
<evidence type="ECO:0000313" key="2">
    <source>
        <dbReference type="Proteomes" id="UP001488838"/>
    </source>
</evidence>
<sequence>MSEFHTAAKQCPSTDCGPDFLDSGRFTLDRIYVLGAVNGEIIFIIYCLHTRECSLDTSQECFKGEKSSPY</sequence>
<gene>
    <name evidence="1" type="ORF">U0070_008183</name>
</gene>
<organism evidence="1 2">
    <name type="scientific">Myodes glareolus</name>
    <name type="common">Bank vole</name>
    <name type="synonym">Clethrionomys glareolus</name>
    <dbReference type="NCBI Taxonomy" id="447135"/>
    <lineage>
        <taxon>Eukaryota</taxon>
        <taxon>Metazoa</taxon>
        <taxon>Chordata</taxon>
        <taxon>Craniata</taxon>
        <taxon>Vertebrata</taxon>
        <taxon>Euteleostomi</taxon>
        <taxon>Mammalia</taxon>
        <taxon>Eutheria</taxon>
        <taxon>Euarchontoglires</taxon>
        <taxon>Glires</taxon>
        <taxon>Rodentia</taxon>
        <taxon>Myomorpha</taxon>
        <taxon>Muroidea</taxon>
        <taxon>Cricetidae</taxon>
        <taxon>Arvicolinae</taxon>
        <taxon>Myodes</taxon>
    </lineage>
</organism>
<accession>A0AAW0HM03</accession>
<protein>
    <submittedName>
        <fullName evidence="1">Uncharacterized protein</fullName>
    </submittedName>
</protein>
<reference evidence="1 2" key="1">
    <citation type="journal article" date="2023" name="bioRxiv">
        <title>Conserved and derived expression patterns and positive selection on dental genes reveal complex evolutionary context of ever-growing rodent molars.</title>
        <authorList>
            <person name="Calamari Z.T."/>
            <person name="Song A."/>
            <person name="Cohen E."/>
            <person name="Akter M."/>
            <person name="Roy R.D."/>
            <person name="Hallikas O."/>
            <person name="Christensen M.M."/>
            <person name="Li P."/>
            <person name="Marangoni P."/>
            <person name="Jernvall J."/>
            <person name="Klein O.D."/>
        </authorList>
    </citation>
    <scope>NUCLEOTIDE SEQUENCE [LARGE SCALE GENOMIC DNA]</scope>
    <source>
        <strain evidence="1">V071</strain>
    </source>
</reference>
<name>A0AAW0HM03_MYOGA</name>
<dbReference type="AlphaFoldDB" id="A0AAW0HM03"/>
<dbReference type="EMBL" id="JBBHLL010000396">
    <property type="protein sequence ID" value="KAK7804002.1"/>
    <property type="molecule type" value="Genomic_DNA"/>
</dbReference>
<evidence type="ECO:0000313" key="1">
    <source>
        <dbReference type="EMBL" id="KAK7804002.1"/>
    </source>
</evidence>
<dbReference type="Proteomes" id="UP001488838">
    <property type="component" value="Unassembled WGS sequence"/>
</dbReference>
<proteinExistence type="predicted"/>